<keyword evidence="2" id="KW-1185">Reference proteome</keyword>
<reference evidence="1" key="2">
    <citation type="submission" date="2022-06" db="UniProtKB">
        <authorList>
            <consortium name="EnsemblMetazoa"/>
        </authorList>
    </citation>
    <scope>IDENTIFICATION</scope>
    <source>
        <strain evidence="1">DF5081</strain>
    </source>
</reference>
<dbReference type="EnsemblMetazoa" id="CJA19962.1">
    <property type="protein sequence ID" value="CJA19962.1"/>
    <property type="gene ID" value="WBGene00175533"/>
</dbReference>
<protein>
    <submittedName>
        <fullName evidence="1">Uncharacterized protein</fullName>
    </submittedName>
</protein>
<sequence length="76" mass="8699">MHDVRQKLTALTKSEFLEQIRNLTEHRSEEAKMQEAYLGSPESRMKLFCDDEKPTDSSAGPFQSHRFGAVFLLPGE</sequence>
<organism evidence="1 2">
    <name type="scientific">Caenorhabditis japonica</name>
    <dbReference type="NCBI Taxonomy" id="281687"/>
    <lineage>
        <taxon>Eukaryota</taxon>
        <taxon>Metazoa</taxon>
        <taxon>Ecdysozoa</taxon>
        <taxon>Nematoda</taxon>
        <taxon>Chromadorea</taxon>
        <taxon>Rhabditida</taxon>
        <taxon>Rhabditina</taxon>
        <taxon>Rhabditomorpha</taxon>
        <taxon>Rhabditoidea</taxon>
        <taxon>Rhabditidae</taxon>
        <taxon>Peloderinae</taxon>
        <taxon>Caenorhabditis</taxon>
    </lineage>
</organism>
<proteinExistence type="predicted"/>
<reference evidence="2" key="1">
    <citation type="submission" date="2010-08" db="EMBL/GenBank/DDBJ databases">
        <authorList>
            <consortium name="Caenorhabditis japonica Sequencing Consortium"/>
            <person name="Wilson R.K."/>
        </authorList>
    </citation>
    <scope>NUCLEOTIDE SEQUENCE [LARGE SCALE GENOMIC DNA]</scope>
    <source>
        <strain evidence="2">DF5081</strain>
    </source>
</reference>
<name>A0A8R1I596_CAEJA</name>
<accession>A0A8R1I596</accession>
<dbReference type="Proteomes" id="UP000005237">
    <property type="component" value="Unassembled WGS sequence"/>
</dbReference>
<dbReference type="AlphaFoldDB" id="A0A8R1I596"/>
<evidence type="ECO:0000313" key="1">
    <source>
        <dbReference type="EnsemblMetazoa" id="CJA19962.1"/>
    </source>
</evidence>
<evidence type="ECO:0000313" key="2">
    <source>
        <dbReference type="Proteomes" id="UP000005237"/>
    </source>
</evidence>